<dbReference type="GO" id="GO:0008017">
    <property type="term" value="F:microtubule binding"/>
    <property type="evidence" value="ECO:0007669"/>
    <property type="project" value="TreeGrafter"/>
</dbReference>
<dbReference type="OMA" id="CEPWAMD"/>
<sequence length="1048" mass="121936">MVKQKEPEEVFELIPESEMLVRHGQHLSRIHDMAISRKLINRSLDEFDRMEKERTRSDHWDQYLLCDELPRPFNPSEIRTFLAKERHFEDLEADKAIDWTLSVDERSILNQNIYRVDRTRRTLKKVQAINPAEYIERDVQLCLDTLRRLDGLLDNDLELQRMSVRRLADILLVRGDIELEIVSLFDRLAYRILGMQGAHMNTVDNRVATWSYKCEPWAMDIWGLLIAPMRFNNLPIPAMLAELSTTGVSVQMPLSVLRDCLTLRCIHTKFDNYSPNAKSYELLVTESPTYPTAGIVDIEASAENEWRMQLEIQKEILEEMLVKRQLYEELIELINAKNEQAARESKGADRKAQKAAIPKFPKEQPIVPPGMVPDIYQEFVKREKTQYQSFLEEVYHPNALNLTYDEINLRECIMLGGIYSIMFVGRPAQTQFEKFNIILHEDGRALLTMPEVVAVLDKPEDSLRASALSAARSSHFRLTLEDIGNMRLDPDELPYFIVVLDLAPELCLWGEPKVCQFLTSLQPIYPGPEISLSYTATEKHKKAAPKPRHILEGNDTEETPSANIFRPTVRASIRFSESRSFQLEKSGGLPDFPLDDYLDHPKLRSMERHCLPRLLSSFKFPSEFLEELKEAFATKKAARQKGLVRRHSIEDEEFALSKLDFDFESQHNPERLFPIFDALESVEYREKAPKDSETMHGLLGTIQNIKDRYLLRQPAVDPEIRPVRKKDMISEEPATQARAKAKGHKHKVRAHHSESRAESRQSLQSVASANEETMEPKTEVLHWTTKHIVDTTFDRLNHTMTIKTDRLGIFGLAFKRYEHFPFRDWSLQPNEENPDEIILQLDTYHVRIYLYITSKGVRGYATELSNAYTAKPVKYLEIVEPVSDFRDLRKIFVEKNINIFAENDACFYIQRDYFSIKHVATEYHTYDVMALHCKLMKFYRSSWNRLASRRDIIVGMKNAKDHSDLSTVKLRITPERTTFVEVQELCSEDINVIKLDFQETWRNISNCTDLHQAICSMSSNAMDVRNKDPLLFYYVKWMLSEIRPLSFS</sequence>
<dbReference type="PhylomeDB" id="B4GUM0"/>
<feature type="domain" description="CASC1 C-terminal" evidence="2">
    <location>
        <begin position="779"/>
        <end position="1000"/>
    </location>
</feature>
<gene>
    <name evidence="3" type="primary">Dper\GL26226</name>
    <name evidence="3" type="ORF">Dper_GL26226</name>
</gene>
<dbReference type="PANTHER" id="PTHR20929:SF11">
    <property type="entry name" value="DYNEIN AXONEMAL INTERMEDIATE CHAIN 7"/>
    <property type="match status" value="1"/>
</dbReference>
<dbReference type="AlphaFoldDB" id="B4GUM0"/>
<evidence type="ECO:0000256" key="1">
    <source>
        <dbReference type="SAM" id="MobiDB-lite"/>
    </source>
</evidence>
<dbReference type="KEGG" id="dpe:6597141"/>
<dbReference type="HOGENOM" id="CLU_009577_0_0_1"/>
<dbReference type="Pfam" id="PF12366">
    <property type="entry name" value="Casc1_C"/>
    <property type="match status" value="1"/>
</dbReference>
<protein>
    <submittedName>
        <fullName evidence="3">GL26226</fullName>
    </submittedName>
</protein>
<accession>B4GUM0</accession>
<dbReference type="PANTHER" id="PTHR20929">
    <property type="entry name" value="LUNG ADENOMA SUSCEPTIBILITY 1-RELATED"/>
    <property type="match status" value="1"/>
</dbReference>
<name>B4GUM0_DROPE</name>
<dbReference type="eggNOG" id="ENOG502T81V">
    <property type="taxonomic scope" value="Eukaryota"/>
</dbReference>
<reference evidence="3 4" key="1">
    <citation type="journal article" date="2007" name="Nature">
        <title>Evolution of genes and genomes on the Drosophila phylogeny.</title>
        <authorList>
            <consortium name="Drosophila 12 Genomes Consortium"/>
            <person name="Clark A.G."/>
            <person name="Eisen M.B."/>
            <person name="Smith D.R."/>
            <person name="Bergman C.M."/>
            <person name="Oliver B."/>
            <person name="Markow T.A."/>
            <person name="Kaufman T.C."/>
            <person name="Kellis M."/>
            <person name="Gelbart W."/>
            <person name="Iyer V.N."/>
            <person name="Pollard D.A."/>
            <person name="Sackton T.B."/>
            <person name="Larracuente A.M."/>
            <person name="Singh N.D."/>
            <person name="Abad J.P."/>
            <person name="Abt D.N."/>
            <person name="Adryan B."/>
            <person name="Aguade M."/>
            <person name="Akashi H."/>
            <person name="Anderson W.W."/>
            <person name="Aquadro C.F."/>
            <person name="Ardell D.H."/>
            <person name="Arguello R."/>
            <person name="Artieri C.G."/>
            <person name="Barbash D.A."/>
            <person name="Barker D."/>
            <person name="Barsanti P."/>
            <person name="Batterham P."/>
            <person name="Batzoglou S."/>
            <person name="Begun D."/>
            <person name="Bhutkar A."/>
            <person name="Blanco E."/>
            <person name="Bosak S.A."/>
            <person name="Bradley R.K."/>
            <person name="Brand A.D."/>
            <person name="Brent M.R."/>
            <person name="Brooks A.N."/>
            <person name="Brown R.H."/>
            <person name="Butlin R.K."/>
            <person name="Caggese C."/>
            <person name="Calvi B.R."/>
            <person name="Bernardo de Carvalho A."/>
            <person name="Caspi A."/>
            <person name="Castrezana S."/>
            <person name="Celniker S.E."/>
            <person name="Chang J.L."/>
            <person name="Chapple C."/>
            <person name="Chatterji S."/>
            <person name="Chinwalla A."/>
            <person name="Civetta A."/>
            <person name="Clifton S.W."/>
            <person name="Comeron J.M."/>
            <person name="Costello J.C."/>
            <person name="Coyne J.A."/>
            <person name="Daub J."/>
            <person name="David R.G."/>
            <person name="Delcher A.L."/>
            <person name="Delehaunty K."/>
            <person name="Do C.B."/>
            <person name="Ebling H."/>
            <person name="Edwards K."/>
            <person name="Eickbush T."/>
            <person name="Evans J.D."/>
            <person name="Filipski A."/>
            <person name="Findeiss S."/>
            <person name="Freyhult E."/>
            <person name="Fulton L."/>
            <person name="Fulton R."/>
            <person name="Garcia A.C."/>
            <person name="Gardiner A."/>
            <person name="Garfield D.A."/>
            <person name="Garvin B.E."/>
            <person name="Gibson G."/>
            <person name="Gilbert D."/>
            <person name="Gnerre S."/>
            <person name="Godfrey J."/>
            <person name="Good R."/>
            <person name="Gotea V."/>
            <person name="Gravely B."/>
            <person name="Greenberg A.J."/>
            <person name="Griffiths-Jones S."/>
            <person name="Gross S."/>
            <person name="Guigo R."/>
            <person name="Gustafson E.A."/>
            <person name="Haerty W."/>
            <person name="Hahn M.W."/>
            <person name="Halligan D.L."/>
            <person name="Halpern A.L."/>
            <person name="Halter G.M."/>
            <person name="Han M.V."/>
            <person name="Heger A."/>
            <person name="Hillier L."/>
            <person name="Hinrichs A.S."/>
            <person name="Holmes I."/>
            <person name="Hoskins R.A."/>
            <person name="Hubisz M.J."/>
            <person name="Hultmark D."/>
            <person name="Huntley M.A."/>
            <person name="Jaffe D.B."/>
            <person name="Jagadeeshan S."/>
            <person name="Jeck W.R."/>
            <person name="Johnson J."/>
            <person name="Jones C.D."/>
            <person name="Jordan W.C."/>
            <person name="Karpen G.H."/>
            <person name="Kataoka E."/>
            <person name="Keightley P.D."/>
            <person name="Kheradpour P."/>
            <person name="Kirkness E.F."/>
            <person name="Koerich L.B."/>
            <person name="Kristiansen K."/>
            <person name="Kudrna D."/>
            <person name="Kulathinal R.J."/>
            <person name="Kumar S."/>
            <person name="Kwok R."/>
            <person name="Lander E."/>
            <person name="Langley C.H."/>
            <person name="Lapoint R."/>
            <person name="Lazzaro B.P."/>
            <person name="Lee S.J."/>
            <person name="Levesque L."/>
            <person name="Li R."/>
            <person name="Lin C.F."/>
            <person name="Lin M.F."/>
            <person name="Lindblad-Toh K."/>
            <person name="Llopart A."/>
            <person name="Long M."/>
            <person name="Low L."/>
            <person name="Lozovsky E."/>
            <person name="Lu J."/>
            <person name="Luo M."/>
            <person name="Machado C.A."/>
            <person name="Makalowski W."/>
            <person name="Marzo M."/>
            <person name="Matsuda M."/>
            <person name="Matzkin L."/>
            <person name="McAllister B."/>
            <person name="McBride C.S."/>
            <person name="McKernan B."/>
            <person name="McKernan K."/>
            <person name="Mendez-Lago M."/>
            <person name="Minx P."/>
            <person name="Mollenhauer M.U."/>
            <person name="Montooth K."/>
            <person name="Mount S.M."/>
            <person name="Mu X."/>
            <person name="Myers E."/>
            <person name="Negre B."/>
            <person name="Newfeld S."/>
            <person name="Nielsen R."/>
            <person name="Noor M.A."/>
            <person name="O'Grady P."/>
            <person name="Pachter L."/>
            <person name="Papaceit M."/>
            <person name="Parisi M.J."/>
            <person name="Parisi M."/>
            <person name="Parts L."/>
            <person name="Pedersen J.S."/>
            <person name="Pesole G."/>
            <person name="Phillippy A.M."/>
            <person name="Ponting C.P."/>
            <person name="Pop M."/>
            <person name="Porcelli D."/>
            <person name="Powell J.R."/>
            <person name="Prohaska S."/>
            <person name="Pruitt K."/>
            <person name="Puig M."/>
            <person name="Quesneville H."/>
            <person name="Ram K.R."/>
            <person name="Rand D."/>
            <person name="Rasmussen M.D."/>
            <person name="Reed L.K."/>
            <person name="Reenan R."/>
            <person name="Reily A."/>
            <person name="Remington K.A."/>
            <person name="Rieger T.T."/>
            <person name="Ritchie M.G."/>
            <person name="Robin C."/>
            <person name="Rogers Y.H."/>
            <person name="Rohde C."/>
            <person name="Rozas J."/>
            <person name="Rubenfield M.J."/>
            <person name="Ruiz A."/>
            <person name="Russo S."/>
            <person name="Salzberg S.L."/>
            <person name="Sanchez-Gracia A."/>
            <person name="Saranga D.J."/>
            <person name="Sato H."/>
            <person name="Schaeffer S.W."/>
            <person name="Schatz M.C."/>
            <person name="Schlenke T."/>
            <person name="Schwartz R."/>
            <person name="Segarra C."/>
            <person name="Singh R.S."/>
            <person name="Sirot L."/>
            <person name="Sirota M."/>
            <person name="Sisneros N.B."/>
            <person name="Smith C.D."/>
            <person name="Smith T.F."/>
            <person name="Spieth J."/>
            <person name="Stage D.E."/>
            <person name="Stark A."/>
            <person name="Stephan W."/>
            <person name="Strausberg R.L."/>
            <person name="Strempel S."/>
            <person name="Sturgill D."/>
            <person name="Sutton G."/>
            <person name="Sutton G.G."/>
            <person name="Tao W."/>
            <person name="Teichmann S."/>
            <person name="Tobari Y.N."/>
            <person name="Tomimura Y."/>
            <person name="Tsolas J.M."/>
            <person name="Valente V.L."/>
            <person name="Venter E."/>
            <person name="Venter J.C."/>
            <person name="Vicario S."/>
            <person name="Vieira F.G."/>
            <person name="Vilella A.J."/>
            <person name="Villasante A."/>
            <person name="Walenz B."/>
            <person name="Wang J."/>
            <person name="Wasserman M."/>
            <person name="Watts T."/>
            <person name="Wilson D."/>
            <person name="Wilson R.K."/>
            <person name="Wing R.A."/>
            <person name="Wolfner M.F."/>
            <person name="Wong A."/>
            <person name="Wong G.K."/>
            <person name="Wu C.I."/>
            <person name="Wu G."/>
            <person name="Yamamoto D."/>
            <person name="Yang H.P."/>
            <person name="Yang S.P."/>
            <person name="Yorke J.A."/>
            <person name="Yoshida K."/>
            <person name="Zdobnov E."/>
            <person name="Zhang P."/>
            <person name="Zhang Y."/>
            <person name="Zimin A.V."/>
            <person name="Baldwin J."/>
            <person name="Abdouelleil A."/>
            <person name="Abdulkadir J."/>
            <person name="Abebe A."/>
            <person name="Abera B."/>
            <person name="Abreu J."/>
            <person name="Acer S.C."/>
            <person name="Aftuck L."/>
            <person name="Alexander A."/>
            <person name="An P."/>
            <person name="Anderson E."/>
            <person name="Anderson S."/>
            <person name="Arachi H."/>
            <person name="Azer M."/>
            <person name="Bachantsang P."/>
            <person name="Barry A."/>
            <person name="Bayul T."/>
            <person name="Berlin A."/>
            <person name="Bessette D."/>
            <person name="Bloom T."/>
            <person name="Blye J."/>
            <person name="Boguslavskiy L."/>
            <person name="Bonnet C."/>
            <person name="Boukhgalter B."/>
            <person name="Bourzgui I."/>
            <person name="Brown A."/>
            <person name="Cahill P."/>
            <person name="Channer S."/>
            <person name="Cheshatsang Y."/>
            <person name="Chuda L."/>
            <person name="Citroen M."/>
            <person name="Collymore A."/>
            <person name="Cooke P."/>
            <person name="Costello M."/>
            <person name="D'Aco K."/>
            <person name="Daza R."/>
            <person name="De Haan G."/>
            <person name="DeGray S."/>
            <person name="DeMaso C."/>
            <person name="Dhargay N."/>
            <person name="Dooley K."/>
            <person name="Dooley E."/>
            <person name="Doricent M."/>
            <person name="Dorje P."/>
            <person name="Dorjee K."/>
            <person name="Dupes A."/>
            <person name="Elong R."/>
            <person name="Falk J."/>
            <person name="Farina A."/>
            <person name="Faro S."/>
            <person name="Ferguson D."/>
            <person name="Fisher S."/>
            <person name="Foley C.D."/>
            <person name="Franke A."/>
            <person name="Friedrich D."/>
            <person name="Gadbois L."/>
            <person name="Gearin G."/>
            <person name="Gearin C.R."/>
            <person name="Giannoukos G."/>
            <person name="Goode T."/>
            <person name="Graham J."/>
            <person name="Grandbois E."/>
            <person name="Grewal S."/>
            <person name="Gyaltsen K."/>
            <person name="Hafez N."/>
            <person name="Hagos B."/>
            <person name="Hall J."/>
            <person name="Henson C."/>
            <person name="Hollinger A."/>
            <person name="Honan T."/>
            <person name="Huard M.D."/>
            <person name="Hughes L."/>
            <person name="Hurhula B."/>
            <person name="Husby M.E."/>
            <person name="Kamat A."/>
            <person name="Kanga B."/>
            <person name="Kashin S."/>
            <person name="Khazanovich D."/>
            <person name="Kisner P."/>
            <person name="Lance K."/>
            <person name="Lara M."/>
            <person name="Lee W."/>
            <person name="Lennon N."/>
            <person name="Letendre F."/>
            <person name="LeVine R."/>
            <person name="Lipovsky A."/>
            <person name="Liu X."/>
            <person name="Liu J."/>
            <person name="Liu S."/>
            <person name="Lokyitsang T."/>
            <person name="Lokyitsang Y."/>
            <person name="Lubonja R."/>
            <person name="Lui A."/>
            <person name="MacDonald P."/>
            <person name="Magnisalis V."/>
            <person name="Maru K."/>
            <person name="Matthews C."/>
            <person name="McCusker W."/>
            <person name="McDonough S."/>
            <person name="Mehta T."/>
            <person name="Meldrim J."/>
            <person name="Meneus L."/>
            <person name="Mihai O."/>
            <person name="Mihalev A."/>
            <person name="Mihova T."/>
            <person name="Mittelman R."/>
            <person name="Mlenga V."/>
            <person name="Montmayeur A."/>
            <person name="Mulrain L."/>
            <person name="Navidi A."/>
            <person name="Naylor J."/>
            <person name="Negash T."/>
            <person name="Nguyen T."/>
            <person name="Nguyen N."/>
            <person name="Nicol R."/>
            <person name="Norbu C."/>
            <person name="Norbu N."/>
            <person name="Novod N."/>
            <person name="O'Neill B."/>
            <person name="Osman S."/>
            <person name="Markiewicz E."/>
            <person name="Oyono O.L."/>
            <person name="Patti C."/>
            <person name="Phunkhang P."/>
            <person name="Pierre F."/>
            <person name="Priest M."/>
            <person name="Raghuraman S."/>
            <person name="Rege F."/>
            <person name="Reyes R."/>
            <person name="Rise C."/>
            <person name="Rogov P."/>
            <person name="Ross K."/>
            <person name="Ryan E."/>
            <person name="Settipalli S."/>
            <person name="Shea T."/>
            <person name="Sherpa N."/>
            <person name="Shi L."/>
            <person name="Shih D."/>
            <person name="Sparrow T."/>
            <person name="Spaulding J."/>
            <person name="Stalker J."/>
            <person name="Stange-Thomann N."/>
            <person name="Stavropoulos S."/>
            <person name="Stone C."/>
            <person name="Strader C."/>
            <person name="Tesfaye S."/>
            <person name="Thomson T."/>
            <person name="Thoulutsang Y."/>
            <person name="Thoulutsang D."/>
            <person name="Topham K."/>
            <person name="Topping I."/>
            <person name="Tsamla T."/>
            <person name="Vassiliev H."/>
            <person name="Vo A."/>
            <person name="Wangchuk T."/>
            <person name="Wangdi T."/>
            <person name="Weiand M."/>
            <person name="Wilkinson J."/>
            <person name="Wilson A."/>
            <person name="Yadav S."/>
            <person name="Young G."/>
            <person name="Yu Q."/>
            <person name="Zembek L."/>
            <person name="Zhong D."/>
            <person name="Zimmer A."/>
            <person name="Zwirko Z."/>
            <person name="Jaffe D.B."/>
            <person name="Alvarez P."/>
            <person name="Brockman W."/>
            <person name="Butler J."/>
            <person name="Chin C."/>
            <person name="Gnerre S."/>
            <person name="Grabherr M."/>
            <person name="Kleber M."/>
            <person name="Mauceli E."/>
            <person name="MacCallum I."/>
        </authorList>
    </citation>
    <scope>NUCLEOTIDE SEQUENCE [LARGE SCALE GENOMIC DNA]</scope>
    <source>
        <strain evidence="4">MSH-3 / Tucson 14011-0111.49</strain>
    </source>
</reference>
<proteinExistence type="predicted"/>
<evidence type="ECO:0000313" key="4">
    <source>
        <dbReference type="Proteomes" id="UP000008744"/>
    </source>
</evidence>
<dbReference type="GO" id="GO:0048487">
    <property type="term" value="F:beta-tubulin binding"/>
    <property type="evidence" value="ECO:0007669"/>
    <property type="project" value="TreeGrafter"/>
</dbReference>
<feature type="region of interest" description="Disordered" evidence="1">
    <location>
        <begin position="729"/>
        <end position="775"/>
    </location>
</feature>
<dbReference type="STRING" id="7234.B4GUM0"/>
<feature type="compositionally biased region" description="Basic residues" evidence="1">
    <location>
        <begin position="739"/>
        <end position="750"/>
    </location>
</feature>
<dbReference type="Proteomes" id="UP000008744">
    <property type="component" value="Unassembled WGS sequence"/>
</dbReference>
<feature type="compositionally biased region" description="Polar residues" evidence="1">
    <location>
        <begin position="760"/>
        <end position="771"/>
    </location>
</feature>
<keyword evidence="4" id="KW-1185">Reference proteome</keyword>
<dbReference type="EMBL" id="CH479191">
    <property type="protein sequence ID" value="EDW26303.1"/>
    <property type="molecule type" value="Genomic_DNA"/>
</dbReference>
<dbReference type="OrthoDB" id="7737418at2759"/>
<evidence type="ECO:0000313" key="3">
    <source>
        <dbReference type="EMBL" id="EDW26303.1"/>
    </source>
</evidence>
<organism evidence="4">
    <name type="scientific">Drosophila persimilis</name>
    <name type="common">Fruit fly</name>
    <dbReference type="NCBI Taxonomy" id="7234"/>
    <lineage>
        <taxon>Eukaryota</taxon>
        <taxon>Metazoa</taxon>
        <taxon>Ecdysozoa</taxon>
        <taxon>Arthropoda</taxon>
        <taxon>Hexapoda</taxon>
        <taxon>Insecta</taxon>
        <taxon>Pterygota</taxon>
        <taxon>Neoptera</taxon>
        <taxon>Endopterygota</taxon>
        <taxon>Diptera</taxon>
        <taxon>Brachycera</taxon>
        <taxon>Muscomorpha</taxon>
        <taxon>Ephydroidea</taxon>
        <taxon>Drosophilidae</taxon>
        <taxon>Drosophila</taxon>
        <taxon>Sophophora</taxon>
    </lineage>
</organism>
<dbReference type="InterPro" id="IPR022110">
    <property type="entry name" value="CASC1_C"/>
</dbReference>
<evidence type="ECO:0000259" key="2">
    <source>
        <dbReference type="Pfam" id="PF12366"/>
    </source>
</evidence>
<dbReference type="InterPro" id="IPR023247">
    <property type="entry name" value="IC97/Dnai7-like"/>
</dbReference>